<reference evidence="1 2" key="1">
    <citation type="submission" date="2018-10" db="EMBL/GenBank/DDBJ databases">
        <title>Phylogenomics of Brevibacillus.</title>
        <authorList>
            <person name="Dunlap C."/>
        </authorList>
    </citation>
    <scope>NUCLEOTIDE SEQUENCE [LARGE SCALE GENOMIC DNA]</scope>
    <source>
        <strain evidence="1 2">DSM 100115</strain>
    </source>
</reference>
<sequence length="90" mass="10135">MQTDKTTAWLAKLKGGLFLLSEHQRCFPLFLRYDVVSKTIAVDRRTSSVAIGPYLAADLYKHNTANNHDHSVSKKPSLVSVNIFLNLTLF</sequence>
<comment type="caution">
    <text evidence="1">The sequence shown here is derived from an EMBL/GenBank/DDBJ whole genome shotgun (WGS) entry which is preliminary data.</text>
</comment>
<proteinExistence type="predicted"/>
<name>A0A3M8B697_9BACL</name>
<gene>
    <name evidence="1" type="ORF">EDM57_07215</name>
</gene>
<accession>A0A3M8B697</accession>
<organism evidence="1 2">
    <name type="scientific">Brevibacillus gelatini</name>
    <dbReference type="NCBI Taxonomy" id="1655277"/>
    <lineage>
        <taxon>Bacteria</taxon>
        <taxon>Bacillati</taxon>
        <taxon>Bacillota</taxon>
        <taxon>Bacilli</taxon>
        <taxon>Bacillales</taxon>
        <taxon>Paenibacillaceae</taxon>
        <taxon>Brevibacillus</taxon>
    </lineage>
</organism>
<evidence type="ECO:0000313" key="2">
    <source>
        <dbReference type="Proteomes" id="UP000268829"/>
    </source>
</evidence>
<dbReference type="AlphaFoldDB" id="A0A3M8B697"/>
<dbReference type="Proteomes" id="UP000268829">
    <property type="component" value="Unassembled WGS sequence"/>
</dbReference>
<dbReference type="EMBL" id="RHHS01000017">
    <property type="protein sequence ID" value="RNB58507.1"/>
    <property type="molecule type" value="Genomic_DNA"/>
</dbReference>
<keyword evidence="2" id="KW-1185">Reference proteome</keyword>
<protein>
    <submittedName>
        <fullName evidence="1">Uncharacterized protein</fullName>
    </submittedName>
</protein>
<evidence type="ECO:0000313" key="1">
    <source>
        <dbReference type="EMBL" id="RNB58507.1"/>
    </source>
</evidence>